<dbReference type="InterPro" id="IPR007525">
    <property type="entry name" value="FrhB_FdhB_C"/>
</dbReference>
<dbReference type="PANTHER" id="PTHR31332">
    <property type="entry name" value="7-HYDROXYMETHYL CHLOROPHYLL A REDUCTASE, CHLOROPLASTIC"/>
    <property type="match status" value="1"/>
</dbReference>
<feature type="domain" description="Coenzyme F420 hydrogenase/dehydrogenase beta subunit N-terminal" evidence="2">
    <location>
        <begin position="86"/>
        <end position="162"/>
    </location>
</feature>
<organism evidence="4 5">
    <name type="scientific">Cyanobium gracile UHCC 0139</name>
    <dbReference type="NCBI Taxonomy" id="3110308"/>
    <lineage>
        <taxon>Bacteria</taxon>
        <taxon>Bacillati</taxon>
        <taxon>Cyanobacteriota</taxon>
        <taxon>Cyanophyceae</taxon>
        <taxon>Synechococcales</taxon>
        <taxon>Prochlorococcaceae</taxon>
        <taxon>Cyanobium</taxon>
    </lineage>
</organism>
<dbReference type="Pfam" id="PF04422">
    <property type="entry name" value="FrhB_FdhB_N"/>
    <property type="match status" value="1"/>
</dbReference>
<sequence length="406" mass="45304">MSSVPSPAPSSLAPHDRARPLAKGSPKPAKDLCSDCGLCDSRWVAYVRRACAFLEQRFEAMEEQAHGRSRRLDDEDELYFGVHQRMVTARLRQPIEGAQWTGIVSRIGVRALESGLVDAVLCVQQSEDDRFTPVPVLARTPEEVLAARVNKPTLSPNLEVLEQLPGSGIERLLAIGVGCQIQALRAVQATLPLQKLYVLGLPCVDNVSRQGLQTFLESASRSPDTVVHYEFMQDFRIHFRHSDGHQETVPFFGLDTPALKDVFAPSCLSCFDYTNAGADLVVGYMGATFGRQWVTVRNPLGQELLDLVEPELDLAPVTSSGERRQAVQQGIDAYEKALKLPMWLAELVGVFVQRFGPKGLEYGRFSIDSHFTRNALWLQRHHPEKVDAHIPAFARRIVDRYRLPKP</sequence>
<proteinExistence type="predicted"/>
<accession>A0ABU5RR96</accession>
<dbReference type="InterPro" id="IPR045220">
    <property type="entry name" value="FRHB/FDHB/HCAR-like"/>
</dbReference>
<dbReference type="EMBL" id="JAYGHX010000002">
    <property type="protein sequence ID" value="MEA5390296.1"/>
    <property type="molecule type" value="Genomic_DNA"/>
</dbReference>
<feature type="region of interest" description="Disordered" evidence="1">
    <location>
        <begin position="1"/>
        <end position="31"/>
    </location>
</feature>
<reference evidence="4 5" key="1">
    <citation type="submission" date="2023-12" db="EMBL/GenBank/DDBJ databases">
        <title>Baltic Sea Cyanobacteria.</title>
        <authorList>
            <person name="Delbaje E."/>
            <person name="Fewer D.P."/>
            <person name="Shishido T.K."/>
        </authorList>
    </citation>
    <scope>NUCLEOTIDE SEQUENCE [LARGE SCALE GENOMIC DNA]</scope>
    <source>
        <strain evidence="4 5">UHCC 0139</strain>
    </source>
</reference>
<comment type="caution">
    <text evidence="4">The sequence shown here is derived from an EMBL/GenBank/DDBJ whole genome shotgun (WGS) entry which is preliminary data.</text>
</comment>
<protein>
    <submittedName>
        <fullName evidence="4">Coenzyme F420 hydrogenase/dehydrogenase, beta subunit C-terminal domain</fullName>
    </submittedName>
</protein>
<dbReference type="Proteomes" id="UP001304461">
    <property type="component" value="Unassembled WGS sequence"/>
</dbReference>
<keyword evidence="5" id="KW-1185">Reference proteome</keyword>
<dbReference type="Pfam" id="PF04432">
    <property type="entry name" value="FrhB_FdhB_C"/>
    <property type="match status" value="1"/>
</dbReference>
<dbReference type="PANTHER" id="PTHR31332:SF0">
    <property type="entry name" value="7-HYDROXYMETHYL CHLOROPHYLL A REDUCTASE, CHLOROPLASTIC"/>
    <property type="match status" value="1"/>
</dbReference>
<evidence type="ECO:0000313" key="4">
    <source>
        <dbReference type="EMBL" id="MEA5390296.1"/>
    </source>
</evidence>
<evidence type="ECO:0000256" key="1">
    <source>
        <dbReference type="SAM" id="MobiDB-lite"/>
    </source>
</evidence>
<name>A0ABU5RR96_9CYAN</name>
<evidence type="ECO:0000259" key="3">
    <source>
        <dbReference type="Pfam" id="PF04432"/>
    </source>
</evidence>
<dbReference type="InterPro" id="IPR007516">
    <property type="entry name" value="Co_F420_Hydgase/DH_bsu_N"/>
</dbReference>
<gene>
    <name evidence="4" type="ORF">VB738_03375</name>
</gene>
<evidence type="ECO:0000313" key="5">
    <source>
        <dbReference type="Proteomes" id="UP001304461"/>
    </source>
</evidence>
<evidence type="ECO:0000259" key="2">
    <source>
        <dbReference type="Pfam" id="PF04422"/>
    </source>
</evidence>
<feature type="compositionally biased region" description="Low complexity" evidence="1">
    <location>
        <begin position="1"/>
        <end position="13"/>
    </location>
</feature>
<feature type="domain" description="Coenzyme F420 hydrogenase/dehydrogenase beta subunit C-terminal" evidence="3">
    <location>
        <begin position="170"/>
        <end position="309"/>
    </location>
</feature>
<dbReference type="RefSeq" id="WP_323304410.1">
    <property type="nucleotide sequence ID" value="NZ_JAYGHX010000002.1"/>
</dbReference>